<evidence type="ECO:0000259" key="5">
    <source>
        <dbReference type="Pfam" id="PF00535"/>
    </source>
</evidence>
<keyword evidence="7" id="KW-1185">Reference proteome</keyword>
<evidence type="ECO:0000313" key="6">
    <source>
        <dbReference type="EMBL" id="QSF44111.1"/>
    </source>
</evidence>
<sequence length="295" mass="34028">MTDSDLNYSNVCIVIVTFNPNIIELRASIENLKENKLNVCIVDNSIEDEIQRAVKLFKSFSQIITLGENKGIAEAQNHGMNWAFSNGFKAVLLLDQDSYINKKLLDDLCSSYNYLSKEEIKVACVGPLTYNRDKTERDLYTKKRRNSGMNLMKVDKTLSSGSLIAKETYQIIGGMEVGLFIDLVDWEWCWRAREKGYETYIIADSIMAHRLGEGRRELAGFGIGIPSPIRHYYQFRNTLLLFKRSYVPIKFKIKYSLVLIFKFFYFPLFVSPRKERLKWITKGVVDFIIGKTGSI</sequence>
<dbReference type="PANTHER" id="PTHR43179:SF12">
    <property type="entry name" value="GALACTOFURANOSYLTRANSFERASE GLFT2"/>
    <property type="match status" value="1"/>
</dbReference>
<dbReference type="Proteomes" id="UP000663452">
    <property type="component" value="Chromosome"/>
</dbReference>
<organism evidence="6 7">
    <name type="scientific">Paenibacillus tianjinensis</name>
    <dbReference type="NCBI Taxonomy" id="2810347"/>
    <lineage>
        <taxon>Bacteria</taxon>
        <taxon>Bacillati</taxon>
        <taxon>Bacillota</taxon>
        <taxon>Bacilli</taxon>
        <taxon>Bacillales</taxon>
        <taxon>Paenibacillaceae</taxon>
        <taxon>Paenibacillus</taxon>
    </lineage>
</organism>
<keyword evidence="4" id="KW-0808">Transferase</keyword>
<dbReference type="Pfam" id="PF00535">
    <property type="entry name" value="Glycos_transf_2"/>
    <property type="match status" value="1"/>
</dbReference>
<evidence type="ECO:0000256" key="4">
    <source>
        <dbReference type="ARBA" id="ARBA00022679"/>
    </source>
</evidence>
<evidence type="ECO:0000256" key="3">
    <source>
        <dbReference type="ARBA" id="ARBA00022676"/>
    </source>
</evidence>
<dbReference type="SUPFAM" id="SSF53448">
    <property type="entry name" value="Nucleotide-diphospho-sugar transferases"/>
    <property type="match status" value="1"/>
</dbReference>
<dbReference type="InterPro" id="IPR001173">
    <property type="entry name" value="Glyco_trans_2-like"/>
</dbReference>
<comment type="similarity">
    <text evidence="2">Belongs to the glycosyltransferase 2 family.</text>
</comment>
<dbReference type="CDD" id="cd02526">
    <property type="entry name" value="GT2_RfbF_like"/>
    <property type="match status" value="1"/>
</dbReference>
<dbReference type="Gene3D" id="3.90.550.10">
    <property type="entry name" value="Spore Coat Polysaccharide Biosynthesis Protein SpsA, Chain A"/>
    <property type="match status" value="1"/>
</dbReference>
<reference evidence="6 7" key="1">
    <citation type="submission" date="2021-02" db="EMBL/GenBank/DDBJ databases">
        <title>Paenibacillus tianjinensis sp. nov.</title>
        <authorList>
            <person name="Liu H."/>
        </authorList>
    </citation>
    <scope>NUCLEOTIDE SEQUENCE [LARGE SCALE GENOMIC DNA]</scope>
    <source>
        <strain evidence="6 7">TB2019</strain>
    </source>
</reference>
<evidence type="ECO:0000256" key="1">
    <source>
        <dbReference type="ARBA" id="ARBA00004776"/>
    </source>
</evidence>
<accession>A0ABX7L9R5</accession>
<dbReference type="RefSeq" id="WP_206101708.1">
    <property type="nucleotide sequence ID" value="NZ_CP070969.1"/>
</dbReference>
<name>A0ABX7L9R5_9BACL</name>
<dbReference type="EMBL" id="CP070969">
    <property type="protein sequence ID" value="QSF44111.1"/>
    <property type="molecule type" value="Genomic_DNA"/>
</dbReference>
<evidence type="ECO:0000313" key="7">
    <source>
        <dbReference type="Proteomes" id="UP000663452"/>
    </source>
</evidence>
<dbReference type="InterPro" id="IPR006446">
    <property type="entry name" value="RhaTrfase"/>
</dbReference>
<gene>
    <name evidence="6" type="ORF">JRJ22_23260</name>
</gene>
<evidence type="ECO:0000256" key="2">
    <source>
        <dbReference type="ARBA" id="ARBA00006739"/>
    </source>
</evidence>
<dbReference type="NCBIfam" id="TIGR01556">
    <property type="entry name" value="rhamnosyltran"/>
    <property type="match status" value="1"/>
</dbReference>
<dbReference type="PANTHER" id="PTHR43179">
    <property type="entry name" value="RHAMNOSYLTRANSFERASE WBBL"/>
    <property type="match status" value="1"/>
</dbReference>
<comment type="pathway">
    <text evidence="1">Cell wall biogenesis; cell wall polysaccharide biosynthesis.</text>
</comment>
<keyword evidence="3" id="KW-0328">Glycosyltransferase</keyword>
<protein>
    <submittedName>
        <fullName evidence="6">Glycosyltransferase family 2 protein</fullName>
    </submittedName>
</protein>
<dbReference type="InterPro" id="IPR029044">
    <property type="entry name" value="Nucleotide-diphossugar_trans"/>
</dbReference>
<proteinExistence type="inferred from homology"/>
<feature type="domain" description="Glycosyltransferase 2-like" evidence="5">
    <location>
        <begin position="12"/>
        <end position="142"/>
    </location>
</feature>